<keyword evidence="1" id="KW-0802">TPR repeat</keyword>
<dbReference type="Pfam" id="PF13181">
    <property type="entry name" value="TPR_8"/>
    <property type="match status" value="2"/>
</dbReference>
<dbReference type="PROSITE" id="PS50005">
    <property type="entry name" value="TPR"/>
    <property type="match status" value="2"/>
</dbReference>
<accession>A0A0J9EXQ6</accession>
<feature type="region of interest" description="Disordered" evidence="2">
    <location>
        <begin position="50"/>
        <end position="71"/>
    </location>
</feature>
<evidence type="ECO:0000256" key="1">
    <source>
        <dbReference type="PROSITE-ProRule" id="PRU00339"/>
    </source>
</evidence>
<dbReference type="PANTHER" id="PTHR10098:SF108">
    <property type="entry name" value="TETRATRICOPEPTIDE REPEAT PROTEIN 28"/>
    <property type="match status" value="1"/>
</dbReference>
<dbReference type="PATRIC" id="fig|1637645.4.peg.6568"/>
<dbReference type="PANTHER" id="PTHR10098">
    <property type="entry name" value="RAPSYN-RELATED"/>
    <property type="match status" value="1"/>
</dbReference>
<dbReference type="Gene3D" id="1.25.40.10">
    <property type="entry name" value="Tetratricopeptide repeat domain"/>
    <property type="match status" value="2"/>
</dbReference>
<reference evidence="3 4" key="1">
    <citation type="submission" date="2015-06" db="EMBL/GenBank/DDBJ databases">
        <title>Draft genome assembly of filamentous brackish cyanobacterium Limnoraphis robusta strain CS-951.</title>
        <authorList>
            <person name="Willis A."/>
            <person name="Parks M."/>
            <person name="Burford M.A."/>
        </authorList>
    </citation>
    <scope>NUCLEOTIDE SEQUENCE [LARGE SCALE GENOMIC DNA]</scope>
    <source>
        <strain evidence="3 4">CS-951</strain>
    </source>
</reference>
<sequence>MTGNITRIWCIVFLTLISVIFGINSSSLTALSQENNSPEAEENTQVLDQFSPSPLESTEPDPLLPNPPPVGEILSETQQEKLAPELDKLNAEALLLLEQQDAFGAFSLWSRELRLRRYFGLLPEIAALQRVGLIAWNNSQRLYLKFLVERLETILQQVNSEETLNLEILEALGTAFKETREKESAIETYQILLDYARQQQDLLKEEQALSEMGQVYLSWLDYQPAAQAYEQLLETQQQIKLLRSEGILPPPPPPQVNAEGETVNQPSEVISLQELSFIYEQLDQPLKSIAAKERLVGYYSQLQNLQPIPNLKLAIGLNYEKLGQFQQASQNYQEAYTIATPIQQLANASDALGRLARLYRAQNQSQTALELYQAQLLIEQQSYNFYGMMDAYDNIGQIYFDQRAYQRALAAYQQGLQIAQQLKYREDHFVKRIEVVNRQIAP</sequence>
<gene>
    <name evidence="3" type="ORF">WN50_39265</name>
</gene>
<dbReference type="SUPFAM" id="SSF48452">
    <property type="entry name" value="TPR-like"/>
    <property type="match status" value="2"/>
</dbReference>
<protein>
    <recommendedName>
        <fullName evidence="5">TPR repeat-containing protein</fullName>
    </recommendedName>
</protein>
<evidence type="ECO:0000256" key="2">
    <source>
        <dbReference type="SAM" id="MobiDB-lite"/>
    </source>
</evidence>
<dbReference type="RefSeq" id="WP_046280534.1">
    <property type="nucleotide sequence ID" value="NZ_LATL02000335.1"/>
</dbReference>
<dbReference type="InterPro" id="IPR011990">
    <property type="entry name" value="TPR-like_helical_dom_sf"/>
</dbReference>
<dbReference type="SMART" id="SM00028">
    <property type="entry name" value="TPR"/>
    <property type="match status" value="5"/>
</dbReference>
<evidence type="ECO:0008006" key="5">
    <source>
        <dbReference type="Google" id="ProtNLM"/>
    </source>
</evidence>
<feature type="repeat" description="TPR" evidence="1">
    <location>
        <begin position="389"/>
        <end position="422"/>
    </location>
</feature>
<organism evidence="3 4">
    <name type="scientific">Limnoraphis robusta CS-951</name>
    <dbReference type="NCBI Taxonomy" id="1637645"/>
    <lineage>
        <taxon>Bacteria</taxon>
        <taxon>Bacillati</taxon>
        <taxon>Cyanobacteriota</taxon>
        <taxon>Cyanophyceae</taxon>
        <taxon>Oscillatoriophycideae</taxon>
        <taxon>Oscillatoriales</taxon>
        <taxon>Sirenicapillariaceae</taxon>
        <taxon>Limnoraphis</taxon>
    </lineage>
</organism>
<dbReference type="EMBL" id="LATL02000335">
    <property type="protein sequence ID" value="KMW69935.1"/>
    <property type="molecule type" value="Genomic_DNA"/>
</dbReference>
<proteinExistence type="predicted"/>
<dbReference type="InterPro" id="IPR019734">
    <property type="entry name" value="TPR_rpt"/>
</dbReference>
<name>A0A0J9EXQ6_9CYAN</name>
<dbReference type="OrthoDB" id="419844at2"/>
<comment type="caution">
    <text evidence="3">The sequence shown here is derived from an EMBL/GenBank/DDBJ whole genome shotgun (WGS) entry which is preliminary data.</text>
</comment>
<feature type="repeat" description="TPR" evidence="1">
    <location>
        <begin position="206"/>
        <end position="239"/>
    </location>
</feature>
<evidence type="ECO:0000313" key="3">
    <source>
        <dbReference type="EMBL" id="KMW69935.1"/>
    </source>
</evidence>
<dbReference type="AlphaFoldDB" id="A0A0J9EXQ6"/>
<dbReference type="Proteomes" id="UP000033607">
    <property type="component" value="Unassembled WGS sequence"/>
</dbReference>
<dbReference type="Pfam" id="PF13176">
    <property type="entry name" value="TPR_7"/>
    <property type="match status" value="1"/>
</dbReference>
<evidence type="ECO:0000313" key="4">
    <source>
        <dbReference type="Proteomes" id="UP000033607"/>
    </source>
</evidence>